<organism evidence="3 4">
    <name type="scientific">Sphingobacterium ginsenosidimutans</name>
    <dbReference type="NCBI Taxonomy" id="687845"/>
    <lineage>
        <taxon>Bacteria</taxon>
        <taxon>Pseudomonadati</taxon>
        <taxon>Bacteroidota</taxon>
        <taxon>Sphingobacteriia</taxon>
        <taxon>Sphingobacteriales</taxon>
        <taxon>Sphingobacteriaceae</taxon>
        <taxon>Sphingobacterium</taxon>
    </lineage>
</organism>
<sequence length="129" mass="13254">MKNLNSYAMAIIALVIAAGSTTLMSFNKIANKQSDVTLFFDGDATQASQVSDPGNWAEDNPGSTCPGSKKACSMEVSPADLQGASGSRTLNPTKIILGASNTGTISNPTYVPTKAGGSSSNNITPHNQD</sequence>
<feature type="region of interest" description="Disordered" evidence="1">
    <location>
        <begin position="103"/>
        <end position="129"/>
    </location>
</feature>
<proteinExistence type="predicted"/>
<protein>
    <recommendedName>
        <fullName evidence="5">Secreted protein</fullName>
    </recommendedName>
</protein>
<dbReference type="EMBL" id="BAAAZK010000002">
    <property type="protein sequence ID" value="GAA4167971.1"/>
    <property type="molecule type" value="Genomic_DNA"/>
</dbReference>
<feature type="transmembrane region" description="Helical" evidence="2">
    <location>
        <begin position="6"/>
        <end position="26"/>
    </location>
</feature>
<keyword evidence="4" id="KW-1185">Reference proteome</keyword>
<evidence type="ECO:0000313" key="4">
    <source>
        <dbReference type="Proteomes" id="UP001500167"/>
    </source>
</evidence>
<gene>
    <name evidence="3" type="ORF">GCM10022218_02130</name>
</gene>
<comment type="caution">
    <text evidence="3">The sequence shown here is derived from an EMBL/GenBank/DDBJ whole genome shotgun (WGS) entry which is preliminary data.</text>
</comment>
<feature type="region of interest" description="Disordered" evidence="1">
    <location>
        <begin position="48"/>
        <end position="71"/>
    </location>
</feature>
<keyword evidence="2" id="KW-0812">Transmembrane</keyword>
<evidence type="ECO:0008006" key="5">
    <source>
        <dbReference type="Google" id="ProtNLM"/>
    </source>
</evidence>
<keyword evidence="2" id="KW-1133">Transmembrane helix</keyword>
<evidence type="ECO:0000256" key="1">
    <source>
        <dbReference type="SAM" id="MobiDB-lite"/>
    </source>
</evidence>
<evidence type="ECO:0000256" key="2">
    <source>
        <dbReference type="SAM" id="Phobius"/>
    </source>
</evidence>
<keyword evidence="2" id="KW-0472">Membrane</keyword>
<dbReference type="Proteomes" id="UP001500167">
    <property type="component" value="Unassembled WGS sequence"/>
</dbReference>
<dbReference type="RefSeq" id="WP_346083716.1">
    <property type="nucleotide sequence ID" value="NZ_BAAAZK010000002.1"/>
</dbReference>
<reference evidence="4" key="1">
    <citation type="journal article" date="2019" name="Int. J. Syst. Evol. Microbiol.">
        <title>The Global Catalogue of Microorganisms (GCM) 10K type strain sequencing project: providing services to taxonomists for standard genome sequencing and annotation.</title>
        <authorList>
            <consortium name="The Broad Institute Genomics Platform"/>
            <consortium name="The Broad Institute Genome Sequencing Center for Infectious Disease"/>
            <person name="Wu L."/>
            <person name="Ma J."/>
        </authorList>
    </citation>
    <scope>NUCLEOTIDE SEQUENCE [LARGE SCALE GENOMIC DNA]</scope>
    <source>
        <strain evidence="4">JCM 16722</strain>
    </source>
</reference>
<accession>A0ABP7ZQF1</accession>
<name>A0ABP7ZQF1_9SPHI</name>
<evidence type="ECO:0000313" key="3">
    <source>
        <dbReference type="EMBL" id="GAA4167971.1"/>
    </source>
</evidence>